<name>A0A062V3K4_9EURY</name>
<proteinExistence type="predicted"/>
<organism evidence="2 3">
    <name type="scientific">Candidatus Methanoperedens nitratireducens</name>
    <dbReference type="NCBI Taxonomy" id="1392998"/>
    <lineage>
        <taxon>Archaea</taxon>
        <taxon>Methanobacteriati</taxon>
        <taxon>Methanobacteriota</taxon>
        <taxon>Stenosarchaea group</taxon>
        <taxon>Methanomicrobia</taxon>
        <taxon>Methanosarcinales</taxon>
        <taxon>ANME-2 cluster</taxon>
        <taxon>Candidatus Methanoperedentaceae</taxon>
        <taxon>Candidatus Methanoperedens</taxon>
    </lineage>
</organism>
<dbReference type="PANTHER" id="PTHR36179">
    <property type="entry name" value="LUD_DOM DOMAIN-CONTAINING PROTEIN"/>
    <property type="match status" value="1"/>
</dbReference>
<sequence length="204" mass="22908">MKYETLASEETVKRVMEAVGHRGISPEFVNTKEDALRRLQELIPPGAEIMTGGSTTLQEIGFVDLLKSGKHPWKNWKDMILAEKDEKKQNELRKRSVLSEYFLGSVHAIAETGELVIASATGSQLPSYVFTSRNVIWVAGTQKITPALDAAIKRVREHSLPLEDARMKREGYWGSTVGKLLIFERETDPGRKLTLILVNEKLGF</sequence>
<dbReference type="Gene3D" id="3.40.50.10420">
    <property type="entry name" value="NagB/RpiA/CoA transferase-like"/>
    <property type="match status" value="1"/>
</dbReference>
<evidence type="ECO:0000313" key="3">
    <source>
        <dbReference type="Proteomes" id="UP000027153"/>
    </source>
</evidence>
<accession>A0A062V3K4</accession>
<dbReference type="InterPro" id="IPR024185">
    <property type="entry name" value="FTHF_cligase-like_sf"/>
</dbReference>
<evidence type="ECO:0000313" key="2">
    <source>
        <dbReference type="EMBL" id="KCZ71213.1"/>
    </source>
</evidence>
<keyword evidence="3" id="KW-1185">Reference proteome</keyword>
<dbReference type="OrthoDB" id="105469at2157"/>
<dbReference type="AlphaFoldDB" id="A0A062V3K4"/>
<evidence type="ECO:0000259" key="1">
    <source>
        <dbReference type="Pfam" id="PF02589"/>
    </source>
</evidence>
<protein>
    <recommendedName>
        <fullName evidence="1">LUD domain-containing protein</fullName>
    </recommendedName>
</protein>
<dbReference type="Proteomes" id="UP000027153">
    <property type="component" value="Unassembled WGS sequence"/>
</dbReference>
<dbReference type="EMBL" id="JMIY01000007">
    <property type="protein sequence ID" value="KCZ71213.1"/>
    <property type="molecule type" value="Genomic_DNA"/>
</dbReference>
<gene>
    <name evidence="2" type="ORF">ANME2D_03248</name>
</gene>
<dbReference type="InterPro" id="IPR003741">
    <property type="entry name" value="LUD_dom"/>
</dbReference>
<feature type="domain" description="LUD" evidence="1">
    <location>
        <begin position="13"/>
        <end position="166"/>
    </location>
</feature>
<dbReference type="RefSeq" id="WP_048093492.1">
    <property type="nucleotide sequence ID" value="NZ_JMIY01000007.1"/>
</dbReference>
<comment type="caution">
    <text evidence="2">The sequence shown here is derived from an EMBL/GenBank/DDBJ whole genome shotgun (WGS) entry which is preliminary data.</text>
</comment>
<dbReference type="Pfam" id="PF02589">
    <property type="entry name" value="LUD_dom"/>
    <property type="match status" value="1"/>
</dbReference>
<reference evidence="2 3" key="1">
    <citation type="journal article" date="2013" name="Nature">
        <title>Anaerobic oxidation of methane coupled to nitrate reduction in a novel archaeal lineage.</title>
        <authorList>
            <person name="Haroon M.F."/>
            <person name="Hu S."/>
            <person name="Shi Y."/>
            <person name="Imelfort M."/>
            <person name="Keller J."/>
            <person name="Hugenholtz P."/>
            <person name="Yuan Z."/>
            <person name="Tyson G.W."/>
        </authorList>
    </citation>
    <scope>NUCLEOTIDE SEQUENCE [LARGE SCALE GENOMIC DNA]</scope>
    <source>
        <strain evidence="2 3">ANME-2d</strain>
    </source>
</reference>
<dbReference type="PANTHER" id="PTHR36179:SF2">
    <property type="entry name" value="LUD DOMAIN-CONTAINING PROTEIN"/>
    <property type="match status" value="1"/>
</dbReference>